<evidence type="ECO:0000313" key="1">
    <source>
        <dbReference type="EMBL" id="KAI8431241.1"/>
    </source>
</evidence>
<sequence length="72" mass="7700">MLQLFTVAVSGDCQILVAGETAEPAAVATLEAIGHLGPEDNKVTAREVSQFVQKELGIHPDRCRAFSVPPRL</sequence>
<gene>
    <name evidence="1" type="ORF">MSG28_001278</name>
</gene>
<evidence type="ECO:0000313" key="2">
    <source>
        <dbReference type="Proteomes" id="UP001064048"/>
    </source>
</evidence>
<accession>A0ACC0K4C6</accession>
<proteinExistence type="predicted"/>
<keyword evidence="2" id="KW-1185">Reference proteome</keyword>
<dbReference type="Proteomes" id="UP001064048">
    <property type="component" value="Chromosome Z"/>
</dbReference>
<protein>
    <submittedName>
        <fullName evidence="1">Uncharacterized protein</fullName>
    </submittedName>
</protein>
<reference evidence="1 2" key="1">
    <citation type="journal article" date="2022" name="Genome Biol. Evol.">
        <title>The Spruce Budworm Genome: Reconstructing the Evolutionary History of Antifreeze Proteins.</title>
        <authorList>
            <person name="Beliveau C."/>
            <person name="Gagne P."/>
            <person name="Picq S."/>
            <person name="Vernygora O."/>
            <person name="Keeling C.I."/>
            <person name="Pinkney K."/>
            <person name="Doucet D."/>
            <person name="Wen F."/>
            <person name="Johnston J.S."/>
            <person name="Maaroufi H."/>
            <person name="Boyle B."/>
            <person name="Laroche J."/>
            <person name="Dewar K."/>
            <person name="Juretic N."/>
            <person name="Blackburn G."/>
            <person name="Nisole A."/>
            <person name="Brunet B."/>
            <person name="Brandao M."/>
            <person name="Lumley L."/>
            <person name="Duan J."/>
            <person name="Quan G."/>
            <person name="Lucarotti C.J."/>
            <person name="Roe A.D."/>
            <person name="Sperling F.A.H."/>
            <person name="Levesque R.C."/>
            <person name="Cusson M."/>
        </authorList>
    </citation>
    <scope>NUCLEOTIDE SEQUENCE [LARGE SCALE GENOMIC DNA]</scope>
    <source>
        <strain evidence="1">Glfc:IPQL:Cfum</strain>
    </source>
</reference>
<comment type="caution">
    <text evidence="1">The sequence shown here is derived from an EMBL/GenBank/DDBJ whole genome shotgun (WGS) entry which is preliminary data.</text>
</comment>
<organism evidence="1 2">
    <name type="scientific">Choristoneura fumiferana</name>
    <name type="common">Spruce budworm moth</name>
    <name type="synonym">Archips fumiferana</name>
    <dbReference type="NCBI Taxonomy" id="7141"/>
    <lineage>
        <taxon>Eukaryota</taxon>
        <taxon>Metazoa</taxon>
        <taxon>Ecdysozoa</taxon>
        <taxon>Arthropoda</taxon>
        <taxon>Hexapoda</taxon>
        <taxon>Insecta</taxon>
        <taxon>Pterygota</taxon>
        <taxon>Neoptera</taxon>
        <taxon>Endopterygota</taxon>
        <taxon>Lepidoptera</taxon>
        <taxon>Glossata</taxon>
        <taxon>Ditrysia</taxon>
        <taxon>Tortricoidea</taxon>
        <taxon>Tortricidae</taxon>
        <taxon>Tortricinae</taxon>
        <taxon>Choristoneura</taxon>
    </lineage>
</organism>
<dbReference type="EMBL" id="CM046131">
    <property type="protein sequence ID" value="KAI8431241.1"/>
    <property type="molecule type" value="Genomic_DNA"/>
</dbReference>
<name>A0ACC0K4C6_CHOFU</name>